<name>A0A194UPD5_CYTMA</name>
<dbReference type="InterPro" id="IPR036452">
    <property type="entry name" value="Ribo_hydro-like"/>
</dbReference>
<feature type="signal peptide" evidence="2">
    <location>
        <begin position="1"/>
        <end position="16"/>
    </location>
</feature>
<dbReference type="InterPro" id="IPR052775">
    <property type="entry name" value="IUN_hydrolase"/>
</dbReference>
<protein>
    <recommendedName>
        <fullName evidence="3">Inosine/uridine-preferring nucleoside hydrolase domain-containing protein</fullName>
    </recommendedName>
</protein>
<organism evidence="4 5">
    <name type="scientific">Cytospora mali</name>
    <name type="common">Apple Valsa canker fungus</name>
    <name type="synonym">Valsa mali</name>
    <dbReference type="NCBI Taxonomy" id="578113"/>
    <lineage>
        <taxon>Eukaryota</taxon>
        <taxon>Fungi</taxon>
        <taxon>Dikarya</taxon>
        <taxon>Ascomycota</taxon>
        <taxon>Pezizomycotina</taxon>
        <taxon>Sordariomycetes</taxon>
        <taxon>Sordariomycetidae</taxon>
        <taxon>Diaporthales</taxon>
        <taxon>Cytosporaceae</taxon>
        <taxon>Cytospora</taxon>
    </lineage>
</organism>
<dbReference type="InterPro" id="IPR001910">
    <property type="entry name" value="Inosine/uridine_hydrolase_dom"/>
</dbReference>
<proteinExistence type="inferred from homology"/>
<dbReference type="GO" id="GO:0016799">
    <property type="term" value="F:hydrolase activity, hydrolyzing N-glycosyl compounds"/>
    <property type="evidence" value="ECO:0007669"/>
    <property type="project" value="InterPro"/>
</dbReference>
<keyword evidence="2" id="KW-0732">Signal</keyword>
<keyword evidence="5" id="KW-1185">Reference proteome</keyword>
<evidence type="ECO:0000256" key="2">
    <source>
        <dbReference type="SAM" id="SignalP"/>
    </source>
</evidence>
<reference evidence="5" key="1">
    <citation type="submission" date="2014-12" db="EMBL/GenBank/DDBJ databases">
        <title>Genome Sequence of Valsa Canker Pathogens Uncovers a Specific Adaption of Colonization on Woody Bark.</title>
        <authorList>
            <person name="Yin Z."/>
            <person name="Liu H."/>
            <person name="Gao X."/>
            <person name="Li Z."/>
            <person name="Song N."/>
            <person name="Ke X."/>
            <person name="Dai Q."/>
            <person name="Wu Y."/>
            <person name="Sun Y."/>
            <person name="Xu J.-R."/>
            <person name="Kang Z.K."/>
            <person name="Wang L."/>
            <person name="Huang L."/>
        </authorList>
    </citation>
    <scope>NUCLEOTIDE SEQUENCE [LARGE SCALE GENOMIC DNA]</scope>
    <source>
        <strain evidence="5">SXYL134</strain>
    </source>
</reference>
<dbReference type="EMBL" id="KN714669">
    <property type="protein sequence ID" value="KUI53530.1"/>
    <property type="molecule type" value="Genomic_DNA"/>
</dbReference>
<evidence type="ECO:0000313" key="4">
    <source>
        <dbReference type="EMBL" id="KUI53530.1"/>
    </source>
</evidence>
<evidence type="ECO:0000313" key="5">
    <source>
        <dbReference type="Proteomes" id="UP000078576"/>
    </source>
</evidence>
<evidence type="ECO:0000259" key="3">
    <source>
        <dbReference type="Pfam" id="PF01156"/>
    </source>
</evidence>
<dbReference type="SUPFAM" id="SSF53590">
    <property type="entry name" value="Nucleoside hydrolase"/>
    <property type="match status" value="1"/>
</dbReference>
<dbReference type="PANTHER" id="PTHR46190:SF1">
    <property type="entry name" value="SI:CH211-201H21.5"/>
    <property type="match status" value="1"/>
</dbReference>
<comment type="similarity">
    <text evidence="1">Belongs to the IUNH family.</text>
</comment>
<sequence length="386" mass="42156">MKTTLVSLTIASAALAAPSRGLPAKHHAGHLMTRNSTSPGKIILDNDWSTAGFIPYLLALDAGWDVLGLVGDTANSWALQTSLHGLATLERGNLSSCIPVYKGADYPLINTPALFQTWEDLHGDLAWQGAFAPENVTYQELGNDPTSGDPQKVVKQAFYEGFPNTTLAGNNSAAWMIEQVRKYPGEVMIYSGGALTNIALAIRMDPDWASLTKGLVIMGGYLDVNLLQTSGSVLQADLNSDINLKIDPEGAKVALTADFPSITVVGNGANQVFPDQEYLDEVYEVKNPYSELFHAWYGTIFPFWDEIAIFSVLDPTNVVNSTQFYLDVDTAYSSPYYGNIIGYQEALKPRAQTLQKINFVYEVNGDKLKTDIKHALQYPKTCADLV</sequence>
<dbReference type="AlphaFoldDB" id="A0A194UPD5"/>
<gene>
    <name evidence="4" type="ORF">VP1G_00955</name>
</gene>
<dbReference type="STRING" id="694573.A0A194UPD5"/>
<dbReference type="OrthoDB" id="432381at2759"/>
<dbReference type="PANTHER" id="PTHR46190">
    <property type="entry name" value="SI:CH211-201H21.5-RELATED"/>
    <property type="match status" value="1"/>
</dbReference>
<feature type="domain" description="Inosine/uridine-preferring nucleoside hydrolase" evidence="3">
    <location>
        <begin position="42"/>
        <end position="368"/>
    </location>
</feature>
<dbReference type="Gene3D" id="3.90.245.10">
    <property type="entry name" value="Ribonucleoside hydrolase-like"/>
    <property type="match status" value="1"/>
</dbReference>
<dbReference type="Pfam" id="PF01156">
    <property type="entry name" value="IU_nuc_hydro"/>
    <property type="match status" value="1"/>
</dbReference>
<feature type="chain" id="PRO_5008265721" description="Inosine/uridine-preferring nucleoside hydrolase domain-containing protein" evidence="2">
    <location>
        <begin position="17"/>
        <end position="386"/>
    </location>
</feature>
<accession>A0A194UPD5</accession>
<dbReference type="Proteomes" id="UP000078576">
    <property type="component" value="Unassembled WGS sequence"/>
</dbReference>
<evidence type="ECO:0000256" key="1">
    <source>
        <dbReference type="ARBA" id="ARBA00009176"/>
    </source>
</evidence>